<dbReference type="EC" id="2.7.10.2" evidence="13"/>
<feature type="region of interest" description="Disordered" evidence="14">
    <location>
        <begin position="1"/>
        <end position="56"/>
    </location>
</feature>
<evidence type="ECO:0000313" key="18">
    <source>
        <dbReference type="EMBL" id="JAP58620.1"/>
    </source>
</evidence>
<evidence type="ECO:0000256" key="5">
    <source>
        <dbReference type="ARBA" id="ARBA00022777"/>
    </source>
</evidence>
<dbReference type="Gene3D" id="1.10.510.10">
    <property type="entry name" value="Transferase(Phosphotransferase) domain 1"/>
    <property type="match status" value="1"/>
</dbReference>
<dbReference type="SUPFAM" id="SSF56112">
    <property type="entry name" value="Protein kinase-like (PK-like)"/>
    <property type="match status" value="1"/>
</dbReference>
<evidence type="ECO:0000256" key="13">
    <source>
        <dbReference type="RuleBase" id="RU362096"/>
    </source>
</evidence>
<keyword evidence="4 12" id="KW-0547">Nucleotide-binding</keyword>
<dbReference type="PROSITE" id="PS00109">
    <property type="entry name" value="PROTEIN_KINASE_TYR"/>
    <property type="match status" value="1"/>
</dbReference>
<name>A0A0X3Q5A0_SCHSO</name>
<feature type="compositionally biased region" description="Polar residues" evidence="14">
    <location>
        <begin position="140"/>
        <end position="158"/>
    </location>
</feature>
<dbReference type="SMART" id="SM00326">
    <property type="entry name" value="SH3"/>
    <property type="match status" value="1"/>
</dbReference>
<evidence type="ECO:0000256" key="4">
    <source>
        <dbReference type="ARBA" id="ARBA00022741"/>
    </source>
</evidence>
<dbReference type="GO" id="GO:0005524">
    <property type="term" value="F:ATP binding"/>
    <property type="evidence" value="ECO:0007669"/>
    <property type="project" value="UniProtKB-UniRule"/>
</dbReference>
<dbReference type="InterPro" id="IPR000980">
    <property type="entry name" value="SH2"/>
</dbReference>
<evidence type="ECO:0000256" key="7">
    <source>
        <dbReference type="ARBA" id="ARBA00022999"/>
    </source>
</evidence>
<dbReference type="PROSITE" id="PS50001">
    <property type="entry name" value="SH2"/>
    <property type="match status" value="1"/>
</dbReference>
<comment type="catalytic activity">
    <reaction evidence="9 13">
        <text>L-tyrosyl-[protein] + ATP = O-phospho-L-tyrosyl-[protein] + ADP + H(+)</text>
        <dbReference type="Rhea" id="RHEA:10596"/>
        <dbReference type="Rhea" id="RHEA-COMP:10136"/>
        <dbReference type="Rhea" id="RHEA-COMP:20101"/>
        <dbReference type="ChEBI" id="CHEBI:15378"/>
        <dbReference type="ChEBI" id="CHEBI:30616"/>
        <dbReference type="ChEBI" id="CHEBI:46858"/>
        <dbReference type="ChEBI" id="CHEBI:61978"/>
        <dbReference type="ChEBI" id="CHEBI:456216"/>
        <dbReference type="EC" id="2.7.10.2"/>
    </reaction>
</comment>
<dbReference type="InterPro" id="IPR001452">
    <property type="entry name" value="SH3_domain"/>
</dbReference>
<dbReference type="PROSITE" id="PS50002">
    <property type="entry name" value="SH3"/>
    <property type="match status" value="1"/>
</dbReference>
<dbReference type="InterPro" id="IPR020635">
    <property type="entry name" value="Tyr_kinase_cat_dom"/>
</dbReference>
<evidence type="ECO:0000256" key="10">
    <source>
        <dbReference type="PROSITE-ProRule" id="PRU00191"/>
    </source>
</evidence>
<dbReference type="FunFam" id="1.10.510.10:FF:000399">
    <property type="entry name" value="Tyrosine-protein kinase"/>
    <property type="match status" value="1"/>
</dbReference>
<dbReference type="Gene3D" id="2.30.30.40">
    <property type="entry name" value="SH3 Domains"/>
    <property type="match status" value="1"/>
</dbReference>
<dbReference type="InterPro" id="IPR050198">
    <property type="entry name" value="Non-receptor_tyrosine_kinases"/>
</dbReference>
<dbReference type="InterPro" id="IPR008266">
    <property type="entry name" value="Tyr_kinase_AS"/>
</dbReference>
<keyword evidence="1 11" id="KW-0728">SH3 domain</keyword>
<dbReference type="CDD" id="cd11845">
    <property type="entry name" value="SH3_Src_like"/>
    <property type="match status" value="1"/>
</dbReference>
<evidence type="ECO:0000256" key="14">
    <source>
        <dbReference type="SAM" id="MobiDB-lite"/>
    </source>
</evidence>
<keyword evidence="8 13" id="KW-0829">Tyrosine-protein kinase</keyword>
<dbReference type="EMBL" id="GEEE01004605">
    <property type="protein sequence ID" value="JAP58620.1"/>
    <property type="molecule type" value="Transcribed_RNA"/>
</dbReference>
<dbReference type="Pfam" id="PF07714">
    <property type="entry name" value="PK_Tyr_Ser-Thr"/>
    <property type="match status" value="1"/>
</dbReference>
<keyword evidence="3 13" id="KW-0808">Transferase</keyword>
<evidence type="ECO:0000256" key="2">
    <source>
        <dbReference type="ARBA" id="ARBA00022553"/>
    </source>
</evidence>
<evidence type="ECO:0000256" key="6">
    <source>
        <dbReference type="ARBA" id="ARBA00022840"/>
    </source>
</evidence>
<evidence type="ECO:0000256" key="12">
    <source>
        <dbReference type="PROSITE-ProRule" id="PRU10141"/>
    </source>
</evidence>
<keyword evidence="5 13" id="KW-0418">Kinase</keyword>
<dbReference type="SUPFAM" id="SSF55550">
    <property type="entry name" value="SH2 domain"/>
    <property type="match status" value="1"/>
</dbReference>
<dbReference type="Pfam" id="PF00018">
    <property type="entry name" value="SH3_1"/>
    <property type="match status" value="1"/>
</dbReference>
<evidence type="ECO:0000256" key="1">
    <source>
        <dbReference type="ARBA" id="ARBA00022443"/>
    </source>
</evidence>
<evidence type="ECO:0000259" key="17">
    <source>
        <dbReference type="PROSITE" id="PS50011"/>
    </source>
</evidence>
<dbReference type="AlphaFoldDB" id="A0A0X3Q5A0"/>
<sequence>MGNRLSAHSTNKCRSKRIPSWPRKLRMGNGSSHSNPQWNTASLKKKGHRLSGAPDNSVGYAGANYYPGEGIITAERLHNPSLSPDLNRLHPETNFPLSLSQGFGGISGGTVQRPRTTRAPKRSSGQDPCGGSLVDEFRSPITNSASNPKHSLSTPKQFSTGIYQQRRSVSTTTLLMGTPWEQRFVALHDYTARVEDDLSMTKGQQFCIIDRSQGYWWYAKCISSGLMGYVPYNYLAPVTSLESNEWYFGDMRRLQAEQCLLLHGNDQGSFLVRASESRSGEYSLSVRDGETVKHYRIRSRASRSNTDICRYYISRQLPFVSLQQLVEHYMKNQSGLCCQLTAVCLRPSQPVPVGLSHNLVDKWEISKSSIVLKERIGKGQFGEVYRAVWNGTTIVAVKTLRANCCNVDDFLLEAQTMKRLHHPHLIQLYAVCTQSAPFYLVTELMSKGSLLNFLQSSEGRGLSIRALIMIAVQIASGMAYLESQHYIHRDLAARNVLVGDADIVKIADFGLARMIQNKEYVAHAGARFPIKWTAPEAANYSRFTVKSDVWSFGILLTEIVTHGRTPYPGMHNAEVLRQVEAGYRMPAPSGCPPALYDLMLECWAAEEDARPAFAQIHARLELLLCDEEAGGLDEDGMERPAYRDPDPGGLRLTTVAPDATCDTPTLGHFRQAGGHIALVASP</sequence>
<dbReference type="GO" id="GO:0004715">
    <property type="term" value="F:non-membrane spanning protein tyrosine kinase activity"/>
    <property type="evidence" value="ECO:0007669"/>
    <property type="project" value="UniProtKB-EC"/>
</dbReference>
<evidence type="ECO:0000256" key="11">
    <source>
        <dbReference type="PROSITE-ProRule" id="PRU00192"/>
    </source>
</evidence>
<comment type="similarity">
    <text evidence="13">Belongs to the protein kinase superfamily. Tyr protein kinase family.</text>
</comment>
<feature type="compositionally biased region" description="Polar residues" evidence="14">
    <location>
        <begin position="1"/>
        <end position="10"/>
    </location>
</feature>
<dbReference type="PRINTS" id="PR00452">
    <property type="entry name" value="SH3DOMAIN"/>
</dbReference>
<evidence type="ECO:0000256" key="9">
    <source>
        <dbReference type="ARBA" id="ARBA00051245"/>
    </source>
</evidence>
<evidence type="ECO:0000256" key="3">
    <source>
        <dbReference type="ARBA" id="ARBA00022679"/>
    </source>
</evidence>
<dbReference type="InterPro" id="IPR036860">
    <property type="entry name" value="SH2_dom_sf"/>
</dbReference>
<keyword evidence="2" id="KW-0597">Phosphoprotein</keyword>
<dbReference type="FunFam" id="3.30.200.20:FF:000053">
    <property type="entry name" value="Tyrosine-protein kinase"/>
    <property type="match status" value="1"/>
</dbReference>
<dbReference type="InterPro" id="IPR011009">
    <property type="entry name" value="Kinase-like_dom_sf"/>
</dbReference>
<dbReference type="PROSITE" id="PS00107">
    <property type="entry name" value="PROTEIN_KINASE_ATP"/>
    <property type="match status" value="1"/>
</dbReference>
<dbReference type="InterPro" id="IPR036028">
    <property type="entry name" value="SH3-like_dom_sf"/>
</dbReference>
<dbReference type="SMART" id="SM00219">
    <property type="entry name" value="TyrKc"/>
    <property type="match status" value="1"/>
</dbReference>
<feature type="domain" description="SH2" evidence="15">
    <location>
        <begin position="246"/>
        <end position="351"/>
    </location>
</feature>
<dbReference type="PANTHER" id="PTHR24418">
    <property type="entry name" value="TYROSINE-PROTEIN KINASE"/>
    <property type="match status" value="1"/>
</dbReference>
<proteinExistence type="inferred from homology"/>
<feature type="binding site" evidence="12">
    <location>
        <position position="398"/>
    </location>
    <ligand>
        <name>ATP</name>
        <dbReference type="ChEBI" id="CHEBI:30616"/>
    </ligand>
</feature>
<protein>
    <recommendedName>
        <fullName evidence="13">Tyrosine-protein kinase</fullName>
        <ecNumber evidence="13">2.7.10.2</ecNumber>
    </recommendedName>
</protein>
<dbReference type="PRINTS" id="PR00401">
    <property type="entry name" value="SH2DOMAIN"/>
</dbReference>
<accession>A0A0X3Q5A0</accession>
<evidence type="ECO:0000259" key="16">
    <source>
        <dbReference type="PROSITE" id="PS50002"/>
    </source>
</evidence>
<gene>
    <name evidence="18" type="primary">SRC42</name>
    <name evidence="18" type="ORF">TR165784</name>
</gene>
<feature type="region of interest" description="Disordered" evidence="14">
    <location>
        <begin position="99"/>
        <end position="158"/>
    </location>
</feature>
<evidence type="ECO:0000259" key="15">
    <source>
        <dbReference type="PROSITE" id="PS50001"/>
    </source>
</evidence>
<organism evidence="18">
    <name type="scientific">Schistocephalus solidus</name>
    <name type="common">Tapeworm</name>
    <dbReference type="NCBI Taxonomy" id="70667"/>
    <lineage>
        <taxon>Eukaryota</taxon>
        <taxon>Metazoa</taxon>
        <taxon>Spiralia</taxon>
        <taxon>Lophotrochozoa</taxon>
        <taxon>Platyhelminthes</taxon>
        <taxon>Cestoda</taxon>
        <taxon>Eucestoda</taxon>
        <taxon>Diphyllobothriidea</taxon>
        <taxon>Diphyllobothriidae</taxon>
        <taxon>Schistocephalus</taxon>
    </lineage>
</organism>
<dbReference type="SUPFAM" id="SSF50044">
    <property type="entry name" value="SH3-domain"/>
    <property type="match status" value="1"/>
</dbReference>
<dbReference type="Pfam" id="PF00017">
    <property type="entry name" value="SH2"/>
    <property type="match status" value="1"/>
</dbReference>
<reference evidence="18" key="1">
    <citation type="submission" date="2016-01" db="EMBL/GenBank/DDBJ databases">
        <title>Reference transcriptome for the parasite Schistocephalus solidus: insights into the molecular evolution of parasitism.</title>
        <authorList>
            <person name="Hebert F.O."/>
            <person name="Grambauer S."/>
            <person name="Barber I."/>
            <person name="Landry C.R."/>
            <person name="Aubin-Horth N."/>
        </authorList>
    </citation>
    <scope>NUCLEOTIDE SEQUENCE</scope>
</reference>
<dbReference type="InterPro" id="IPR000719">
    <property type="entry name" value="Prot_kinase_dom"/>
</dbReference>
<evidence type="ECO:0000256" key="8">
    <source>
        <dbReference type="ARBA" id="ARBA00023137"/>
    </source>
</evidence>
<keyword evidence="6 12" id="KW-0067">ATP-binding</keyword>
<keyword evidence="7 10" id="KW-0727">SH2 domain</keyword>
<feature type="domain" description="Protein kinase" evidence="17">
    <location>
        <begin position="370"/>
        <end position="620"/>
    </location>
</feature>
<dbReference type="InterPro" id="IPR001245">
    <property type="entry name" value="Ser-Thr/Tyr_kinase_cat_dom"/>
</dbReference>
<dbReference type="PRINTS" id="PR00109">
    <property type="entry name" value="TYRKINASE"/>
</dbReference>
<dbReference type="Gene3D" id="3.30.505.10">
    <property type="entry name" value="SH2 domain"/>
    <property type="match status" value="1"/>
</dbReference>
<dbReference type="PROSITE" id="PS50011">
    <property type="entry name" value="PROTEIN_KINASE_DOM"/>
    <property type="match status" value="1"/>
</dbReference>
<feature type="compositionally biased region" description="Polar residues" evidence="14">
    <location>
        <begin position="29"/>
        <end position="42"/>
    </location>
</feature>
<dbReference type="SMART" id="SM00252">
    <property type="entry name" value="SH2"/>
    <property type="match status" value="1"/>
</dbReference>
<feature type="domain" description="SH3" evidence="16">
    <location>
        <begin position="179"/>
        <end position="240"/>
    </location>
</feature>
<dbReference type="InterPro" id="IPR017441">
    <property type="entry name" value="Protein_kinase_ATP_BS"/>
</dbReference>